<feature type="domain" description="Putative nitroreductase TM1586" evidence="1">
    <location>
        <begin position="2"/>
        <end position="213"/>
    </location>
</feature>
<evidence type="ECO:0000313" key="2">
    <source>
        <dbReference type="EMBL" id="KPU44014.1"/>
    </source>
</evidence>
<dbReference type="Gene3D" id="3.40.109.30">
    <property type="entry name" value="putative nitroreductase (tm1586), domain 2"/>
    <property type="match status" value="1"/>
</dbReference>
<dbReference type="EMBL" id="LKET01000032">
    <property type="protein sequence ID" value="KPU44014.1"/>
    <property type="molecule type" value="Genomic_DNA"/>
</dbReference>
<dbReference type="InterPro" id="IPR000415">
    <property type="entry name" value="Nitroreductase-like"/>
</dbReference>
<evidence type="ECO:0000313" key="3">
    <source>
        <dbReference type="Proteomes" id="UP000050326"/>
    </source>
</evidence>
<dbReference type="RefSeq" id="WP_054875220.1">
    <property type="nucleotide sequence ID" value="NZ_LKET01000032.1"/>
</dbReference>
<organism evidence="2 3">
    <name type="scientific">Oxobacter pfennigii</name>
    <dbReference type="NCBI Taxonomy" id="36849"/>
    <lineage>
        <taxon>Bacteria</taxon>
        <taxon>Bacillati</taxon>
        <taxon>Bacillota</taxon>
        <taxon>Clostridia</taxon>
        <taxon>Eubacteriales</taxon>
        <taxon>Clostridiaceae</taxon>
        <taxon>Oxobacter</taxon>
    </lineage>
</organism>
<protein>
    <submittedName>
        <fullName evidence="2">Nitroreductase family protein</fullName>
    </submittedName>
</protein>
<evidence type="ECO:0000259" key="1">
    <source>
        <dbReference type="Pfam" id="PF14512"/>
    </source>
</evidence>
<dbReference type="SUPFAM" id="SSF55469">
    <property type="entry name" value="FMN-dependent nitroreductase-like"/>
    <property type="match status" value="1"/>
</dbReference>
<name>A0A0P8YWB8_9CLOT</name>
<dbReference type="OrthoDB" id="9814075at2"/>
<dbReference type="CDD" id="cd02062">
    <property type="entry name" value="Nitro_FMN_reductase"/>
    <property type="match status" value="1"/>
</dbReference>
<dbReference type="InterPro" id="IPR029478">
    <property type="entry name" value="TM1586_NiRdase"/>
</dbReference>
<comment type="caution">
    <text evidence="2">The sequence shown here is derived from an EMBL/GenBank/DDBJ whole genome shotgun (WGS) entry which is preliminary data.</text>
</comment>
<dbReference type="Pfam" id="PF14512">
    <property type="entry name" value="TM1586_NiRdase"/>
    <property type="match status" value="1"/>
</dbReference>
<gene>
    <name evidence="2" type="ORF">OXPF_21800</name>
</gene>
<dbReference type="AlphaFoldDB" id="A0A0P8YWB8"/>
<dbReference type="Gene3D" id="3.40.109.10">
    <property type="entry name" value="NADH Oxidase"/>
    <property type="match status" value="1"/>
</dbReference>
<sequence length="221" mass="24756">MDIYEAINNRHSVRSYLDKRIPDEIVAELLLEIKKCNEESGLNLQLVTNEPKAFSGVLAHYGKFVNVKNYIALVGKKDKDLDEKLGYYGERIVLKSFMMGLDTCWVGATYSKSKCACEVNPGEILRGVISIGYGENKGKPHKNKPLEKLCKVEGPMPDWFLSGMKAAMLAPTAVNQQKFLFTLKGNTIKAEETGGFYSKMDLGIVKYHFEIGAGMDNCKWI</sequence>
<proteinExistence type="predicted"/>
<dbReference type="GO" id="GO:0016491">
    <property type="term" value="F:oxidoreductase activity"/>
    <property type="evidence" value="ECO:0007669"/>
    <property type="project" value="InterPro"/>
</dbReference>
<dbReference type="PATRIC" id="fig|36849.3.peg.2300"/>
<keyword evidence="3" id="KW-1185">Reference proteome</keyword>
<dbReference type="Proteomes" id="UP000050326">
    <property type="component" value="Unassembled WGS sequence"/>
</dbReference>
<dbReference type="STRING" id="36849.OXPF_21800"/>
<accession>A0A0P8YWB8</accession>
<reference evidence="2 3" key="1">
    <citation type="submission" date="2015-09" db="EMBL/GenBank/DDBJ databases">
        <title>Genome sequence of Oxobacter pfennigii DSM 3222.</title>
        <authorList>
            <person name="Poehlein A."/>
            <person name="Bengelsdorf F.R."/>
            <person name="Schiel-Bengelsdorf B."/>
            <person name="Duerre P."/>
            <person name="Daniel R."/>
        </authorList>
    </citation>
    <scope>NUCLEOTIDE SEQUENCE [LARGE SCALE GENOMIC DNA]</scope>
    <source>
        <strain evidence="2 3">DSM 3222</strain>
    </source>
</reference>